<feature type="transmembrane region" description="Helical" evidence="1">
    <location>
        <begin position="12"/>
        <end position="28"/>
    </location>
</feature>
<organism evidence="2 3">
    <name type="scientific">Actinobacillus pleuropneumoniae</name>
    <name type="common">Haemophilus pleuropneumoniae</name>
    <dbReference type="NCBI Taxonomy" id="715"/>
    <lineage>
        <taxon>Bacteria</taxon>
        <taxon>Pseudomonadati</taxon>
        <taxon>Pseudomonadota</taxon>
        <taxon>Gammaproteobacteria</taxon>
        <taxon>Pasteurellales</taxon>
        <taxon>Pasteurellaceae</taxon>
        <taxon>Actinobacillus</taxon>
    </lineage>
</organism>
<protein>
    <submittedName>
        <fullName evidence="2">Uncharacterized protein</fullName>
    </submittedName>
</protein>
<keyword evidence="3" id="KW-1185">Reference proteome</keyword>
<sequence>MESFLQKMKNIIKMFLFYILIYFVSLILSSIFNIHVAYVYFSLLILSYLLNQHKQNLFKH</sequence>
<keyword evidence="1" id="KW-1133">Transmembrane helix</keyword>
<dbReference type="Proteomes" id="UP000251823">
    <property type="component" value="Chromosome"/>
</dbReference>
<evidence type="ECO:0000313" key="3">
    <source>
        <dbReference type="Proteomes" id="UP000251823"/>
    </source>
</evidence>
<name>A0ABM6X6S0_ACTPL</name>
<evidence type="ECO:0000313" key="2">
    <source>
        <dbReference type="EMBL" id="AXA22059.1"/>
    </source>
</evidence>
<proteinExistence type="predicted"/>
<accession>A0ABM6X6S0</accession>
<reference evidence="3" key="2">
    <citation type="submission" date="2018-06" db="EMBL/GenBank/DDBJ databases">
        <title>Complete genome sequence of Actinobacillus pleuropneumoniae serotype 1 strain S4074 obtained by Oxford Nanopore and Illumina sequencing technologies.</title>
        <authorList>
            <person name="Dona V."/>
            <person name="Perreten V."/>
        </authorList>
    </citation>
    <scope>NUCLEOTIDE SEQUENCE [LARGE SCALE GENOMIC DNA]</scope>
    <source>
        <strain evidence="3">S4074</strain>
    </source>
</reference>
<keyword evidence="1" id="KW-0472">Membrane</keyword>
<gene>
    <name evidence="2" type="ORF">DRF63_08595</name>
</gene>
<dbReference type="EMBL" id="CP030753">
    <property type="protein sequence ID" value="AXA22059.1"/>
    <property type="molecule type" value="Genomic_DNA"/>
</dbReference>
<reference evidence="2 3" key="1">
    <citation type="journal article" date="2018" name="Int J Genomics">
        <title>Comparative Genomics of the First and Complete Genome of "Actinobacillus porcitonsillarum" Supports the Novel Species Hypothesis.</title>
        <authorList>
            <person name="Dona V."/>
            <person name="Perreten V."/>
        </authorList>
    </citation>
    <scope>NUCLEOTIDE SEQUENCE [LARGE SCALE GENOMIC DNA]</scope>
    <source>
        <strain evidence="2 3">S4074</strain>
    </source>
</reference>
<evidence type="ECO:0000256" key="1">
    <source>
        <dbReference type="SAM" id="Phobius"/>
    </source>
</evidence>
<keyword evidence="1" id="KW-0812">Transmembrane</keyword>